<dbReference type="OrthoDB" id="8686773at2"/>
<dbReference type="RefSeq" id="WP_139064732.1">
    <property type="nucleotide sequence ID" value="NZ_CP040812.1"/>
</dbReference>
<keyword evidence="2" id="KW-1185">Reference proteome</keyword>
<dbReference type="EMBL" id="CP040812">
    <property type="protein sequence ID" value="QCY68156.1"/>
    <property type="molecule type" value="Genomic_DNA"/>
</dbReference>
<gene>
    <name evidence="1" type="ORF">FHG64_01390</name>
</gene>
<accession>A0A5B7WYA7</accession>
<name>A0A5B7WYA7_9FLAO</name>
<dbReference type="Proteomes" id="UP000309016">
    <property type="component" value="Chromosome"/>
</dbReference>
<dbReference type="KEGG" id="afla:FHG64_01390"/>
<dbReference type="AlphaFoldDB" id="A0A5B7WYA7"/>
<organism evidence="1 2">
    <name type="scientific">Antarcticibacterium flavum</name>
    <dbReference type="NCBI Taxonomy" id="2058175"/>
    <lineage>
        <taxon>Bacteria</taxon>
        <taxon>Pseudomonadati</taxon>
        <taxon>Bacteroidota</taxon>
        <taxon>Flavobacteriia</taxon>
        <taxon>Flavobacteriales</taxon>
        <taxon>Flavobacteriaceae</taxon>
        <taxon>Antarcticibacterium</taxon>
    </lineage>
</organism>
<evidence type="ECO:0000313" key="2">
    <source>
        <dbReference type="Proteomes" id="UP000309016"/>
    </source>
</evidence>
<reference evidence="1 2" key="1">
    <citation type="submission" date="2019-06" db="EMBL/GenBank/DDBJ databases">
        <title>Complete genome sequence of Antarcticibacterium flavum KCTC 52984T from an Antarctic marine sediment.</title>
        <authorList>
            <person name="Lee Y.M."/>
            <person name="Shin S.C."/>
        </authorList>
    </citation>
    <scope>NUCLEOTIDE SEQUENCE [LARGE SCALE GENOMIC DNA]</scope>
    <source>
        <strain evidence="1 2">KCTC 52984</strain>
    </source>
</reference>
<evidence type="ECO:0000313" key="1">
    <source>
        <dbReference type="EMBL" id="QCY68156.1"/>
    </source>
</evidence>
<sequence length="177" mass="20880">MCIRLNGASVIKTYKHTRGYKKRYKKEKAALNLLKDIQGIPALLDWDDHRFNLKMTCLPRTTPTTLKPEELAKIKNIITASLRQGVARHVLPKRDILCTYEGQVSIVDFERVTIKKAWDPLSWYIAKSVTLFHLNRLIFEHQPQLLSREEIFEVSLGFKVQKFFRKYMYIRDLIRNS</sequence>
<protein>
    <recommendedName>
        <fullName evidence="3">Serine/threonine protein kinase</fullName>
    </recommendedName>
</protein>
<evidence type="ECO:0008006" key="3">
    <source>
        <dbReference type="Google" id="ProtNLM"/>
    </source>
</evidence>
<proteinExistence type="predicted"/>